<keyword evidence="12" id="KW-1185">Reference proteome</keyword>
<dbReference type="InterPro" id="IPR045249">
    <property type="entry name" value="HARBI1-like"/>
</dbReference>
<comment type="caution">
    <text evidence="11">The sequence shown here is derived from an EMBL/GenBank/DDBJ whole genome shotgun (WGS) entry which is preliminary data.</text>
</comment>
<dbReference type="InterPro" id="IPR027806">
    <property type="entry name" value="HARBI1_dom"/>
</dbReference>
<dbReference type="EMBL" id="JAWZYT010001027">
    <property type="protein sequence ID" value="KAK4316363.1"/>
    <property type="molecule type" value="Genomic_DNA"/>
</dbReference>
<dbReference type="Pfam" id="PF26138">
    <property type="entry name" value="DUF8040"/>
    <property type="match status" value="1"/>
</dbReference>
<sequence length="706" mass="80823">MAWDDVKDSTLAKSWRKLYDKQLKVENNMYVFCDDPEDPDFEGFDEPDFEGFEEVNNIHEIVQSVPNHLAKALTRDDINEWLAEDKCLQGWPDLTDSQLIESVVNPDKPQEVDDDPMDETDLAEKVSWGEAMGWLEKFVNWAERHPAFPVAMVMRGHLYYKDVSLLRQQSVKQADIRDMFKRAAKKAEAAGIIREAQAASTASNATAKSPASTASNATAKSPQPTPEPEPVAGPSRPLTIDDLLDLDDPPPYGFAMVKEALGESGFYGRGEPQCFITDNCEPERKALASTWPTSKQFLCIFHVLQQVWRWLLDCKHGIPKENRQDLMKMTKSLVYASSKEEFIELWKKVEAHALLEKYSNFKSYMTTLVQRKEEQLQPTRVLQYVEHTIPRYNDREFKAHFRMEKATFETLLQLLQPHLPTRAVSLEKKVLSHLWFLGSKESFRSVADRFNLSKGTLHATFFEVCEALKLVRPQIIYWPNRNEQARIVEGFLNRTGFPGVVGCIDGSYIPIPGPSEHRADYICRKGFPCIQLQAVCDHQLRFLDILTGWPGSVHDARVFRNSPLKQVLENGRLEEEFHLLGDSAYSLTTYMMVPFRDNGHLSEEEANFNRRHSSTRVVIERAFGLLKAKFRRLFYLDMQLVDKVPLVISSACCLHNFILVNEKNDVEGEFQNEENVDDPLPIPEDAPQAVNNAAQLKRRRLANLLA</sequence>
<evidence type="ECO:0000259" key="9">
    <source>
        <dbReference type="Pfam" id="PF13359"/>
    </source>
</evidence>
<dbReference type="GO" id="GO:0004518">
    <property type="term" value="F:nuclease activity"/>
    <property type="evidence" value="ECO:0007669"/>
    <property type="project" value="UniProtKB-KW"/>
</dbReference>
<protein>
    <recommendedName>
        <fullName evidence="13">DDE Tnp4 domain-containing protein</fullName>
    </recommendedName>
</protein>
<feature type="domain" description="DDE Tnp4" evidence="9">
    <location>
        <begin position="504"/>
        <end position="656"/>
    </location>
</feature>
<gene>
    <name evidence="11" type="ORF">Pmani_012492</name>
</gene>
<accession>A0AAE1PXS2</accession>
<evidence type="ECO:0000256" key="1">
    <source>
        <dbReference type="ARBA" id="ARBA00001968"/>
    </source>
</evidence>
<feature type="compositionally biased region" description="Low complexity" evidence="8">
    <location>
        <begin position="198"/>
        <end position="222"/>
    </location>
</feature>
<dbReference type="GO" id="GO:0046872">
    <property type="term" value="F:metal ion binding"/>
    <property type="evidence" value="ECO:0007669"/>
    <property type="project" value="UniProtKB-KW"/>
</dbReference>
<dbReference type="PANTHER" id="PTHR22930:SF292">
    <property type="entry name" value="DDE TNP4 DOMAIN-CONTAINING PROTEIN"/>
    <property type="match status" value="1"/>
</dbReference>
<dbReference type="AlphaFoldDB" id="A0AAE1PXS2"/>
<evidence type="ECO:0000256" key="8">
    <source>
        <dbReference type="SAM" id="MobiDB-lite"/>
    </source>
</evidence>
<evidence type="ECO:0000256" key="6">
    <source>
        <dbReference type="ARBA" id="ARBA00022801"/>
    </source>
</evidence>
<evidence type="ECO:0008006" key="13">
    <source>
        <dbReference type="Google" id="ProtNLM"/>
    </source>
</evidence>
<dbReference type="Proteomes" id="UP001292094">
    <property type="component" value="Unassembled WGS sequence"/>
</dbReference>
<dbReference type="GO" id="GO:0005634">
    <property type="term" value="C:nucleus"/>
    <property type="evidence" value="ECO:0007669"/>
    <property type="project" value="UniProtKB-SubCell"/>
</dbReference>
<dbReference type="GO" id="GO:0016787">
    <property type="term" value="F:hydrolase activity"/>
    <property type="evidence" value="ECO:0007669"/>
    <property type="project" value="UniProtKB-KW"/>
</dbReference>
<comment type="cofactor">
    <cofactor evidence="1">
        <name>a divalent metal cation</name>
        <dbReference type="ChEBI" id="CHEBI:60240"/>
    </cofactor>
</comment>
<name>A0AAE1PXS2_9EUCA</name>
<evidence type="ECO:0000256" key="2">
    <source>
        <dbReference type="ARBA" id="ARBA00004123"/>
    </source>
</evidence>
<evidence type="ECO:0000313" key="12">
    <source>
        <dbReference type="Proteomes" id="UP001292094"/>
    </source>
</evidence>
<keyword evidence="5" id="KW-0479">Metal-binding</keyword>
<comment type="subcellular location">
    <subcellularLocation>
        <location evidence="2">Nucleus</location>
    </subcellularLocation>
</comment>
<evidence type="ECO:0000256" key="7">
    <source>
        <dbReference type="ARBA" id="ARBA00023242"/>
    </source>
</evidence>
<evidence type="ECO:0000259" key="10">
    <source>
        <dbReference type="Pfam" id="PF26138"/>
    </source>
</evidence>
<evidence type="ECO:0000256" key="4">
    <source>
        <dbReference type="ARBA" id="ARBA00022722"/>
    </source>
</evidence>
<comment type="similarity">
    <text evidence="3">Belongs to the HARBI1 family.</text>
</comment>
<dbReference type="PANTHER" id="PTHR22930">
    <property type="match status" value="1"/>
</dbReference>
<keyword evidence="7" id="KW-0539">Nucleus</keyword>
<evidence type="ECO:0000313" key="11">
    <source>
        <dbReference type="EMBL" id="KAK4316363.1"/>
    </source>
</evidence>
<dbReference type="InterPro" id="IPR058353">
    <property type="entry name" value="DUF8040"/>
</dbReference>
<keyword evidence="6" id="KW-0378">Hydrolase</keyword>
<reference evidence="11" key="1">
    <citation type="submission" date="2023-11" db="EMBL/GenBank/DDBJ databases">
        <title>Genome assemblies of two species of porcelain crab, Petrolisthes cinctipes and Petrolisthes manimaculis (Anomura: Porcellanidae).</title>
        <authorList>
            <person name="Angst P."/>
        </authorList>
    </citation>
    <scope>NUCLEOTIDE SEQUENCE</scope>
    <source>
        <strain evidence="11">PB745_02</strain>
        <tissue evidence="11">Gill</tissue>
    </source>
</reference>
<evidence type="ECO:0000256" key="5">
    <source>
        <dbReference type="ARBA" id="ARBA00022723"/>
    </source>
</evidence>
<dbReference type="Pfam" id="PF13359">
    <property type="entry name" value="DDE_Tnp_4"/>
    <property type="match status" value="1"/>
</dbReference>
<proteinExistence type="inferred from homology"/>
<keyword evidence="4" id="KW-0540">Nuclease</keyword>
<feature type="region of interest" description="Disordered" evidence="8">
    <location>
        <begin position="197"/>
        <end position="242"/>
    </location>
</feature>
<feature type="domain" description="DUF8040" evidence="10">
    <location>
        <begin position="393"/>
        <end position="468"/>
    </location>
</feature>
<evidence type="ECO:0000256" key="3">
    <source>
        <dbReference type="ARBA" id="ARBA00006958"/>
    </source>
</evidence>
<organism evidence="11 12">
    <name type="scientific">Petrolisthes manimaculis</name>
    <dbReference type="NCBI Taxonomy" id="1843537"/>
    <lineage>
        <taxon>Eukaryota</taxon>
        <taxon>Metazoa</taxon>
        <taxon>Ecdysozoa</taxon>
        <taxon>Arthropoda</taxon>
        <taxon>Crustacea</taxon>
        <taxon>Multicrustacea</taxon>
        <taxon>Malacostraca</taxon>
        <taxon>Eumalacostraca</taxon>
        <taxon>Eucarida</taxon>
        <taxon>Decapoda</taxon>
        <taxon>Pleocyemata</taxon>
        <taxon>Anomura</taxon>
        <taxon>Galatheoidea</taxon>
        <taxon>Porcellanidae</taxon>
        <taxon>Petrolisthes</taxon>
    </lineage>
</organism>